<organism evidence="3 4">
    <name type="scientific">Nonomuraea wenchangensis</name>
    <dbReference type="NCBI Taxonomy" id="568860"/>
    <lineage>
        <taxon>Bacteria</taxon>
        <taxon>Bacillati</taxon>
        <taxon>Actinomycetota</taxon>
        <taxon>Actinomycetes</taxon>
        <taxon>Streptosporangiales</taxon>
        <taxon>Streptosporangiaceae</taxon>
        <taxon>Nonomuraea</taxon>
    </lineage>
</organism>
<dbReference type="SUPFAM" id="SSF51735">
    <property type="entry name" value="NAD(P)-binding Rossmann-fold domains"/>
    <property type="match status" value="1"/>
</dbReference>
<dbReference type="PANTHER" id="PTHR11695">
    <property type="entry name" value="ALCOHOL DEHYDROGENASE RELATED"/>
    <property type="match status" value="1"/>
</dbReference>
<dbReference type="InterPro" id="IPR013154">
    <property type="entry name" value="ADH-like_N"/>
</dbReference>
<dbReference type="Pfam" id="PF13602">
    <property type="entry name" value="ADH_zinc_N_2"/>
    <property type="match status" value="1"/>
</dbReference>
<dbReference type="Gene3D" id="3.90.180.10">
    <property type="entry name" value="Medium-chain alcohol dehydrogenases, catalytic domain"/>
    <property type="match status" value="1"/>
</dbReference>
<evidence type="ECO:0000313" key="4">
    <source>
        <dbReference type="Proteomes" id="UP000199361"/>
    </source>
</evidence>
<keyword evidence="4" id="KW-1185">Reference proteome</keyword>
<dbReference type="EMBL" id="FOHX01000016">
    <property type="protein sequence ID" value="SEU39138.1"/>
    <property type="molecule type" value="Genomic_DNA"/>
</dbReference>
<dbReference type="Gene3D" id="3.40.50.720">
    <property type="entry name" value="NAD(P)-binding Rossmann-like Domain"/>
    <property type="match status" value="1"/>
</dbReference>
<dbReference type="CDD" id="cd08267">
    <property type="entry name" value="MDR1"/>
    <property type="match status" value="1"/>
</dbReference>
<dbReference type="GO" id="GO:0016491">
    <property type="term" value="F:oxidoreductase activity"/>
    <property type="evidence" value="ECO:0007669"/>
    <property type="project" value="UniProtKB-KW"/>
</dbReference>
<dbReference type="InterPro" id="IPR020843">
    <property type="entry name" value="ER"/>
</dbReference>
<dbReference type="InterPro" id="IPR050700">
    <property type="entry name" value="YIM1/Zinc_Alcohol_DH_Fams"/>
</dbReference>
<accession>A0A1I0LH66</accession>
<dbReference type="SMART" id="SM00829">
    <property type="entry name" value="PKS_ER"/>
    <property type="match status" value="1"/>
</dbReference>
<dbReference type="OrthoDB" id="3727682at2"/>
<dbReference type="GO" id="GO:0008270">
    <property type="term" value="F:zinc ion binding"/>
    <property type="evidence" value="ECO:0007669"/>
    <property type="project" value="InterPro"/>
</dbReference>
<keyword evidence="1" id="KW-0560">Oxidoreductase</keyword>
<evidence type="ECO:0000256" key="1">
    <source>
        <dbReference type="ARBA" id="ARBA00023002"/>
    </source>
</evidence>
<name>A0A1I0LH66_9ACTN</name>
<dbReference type="InterPro" id="IPR011032">
    <property type="entry name" value="GroES-like_sf"/>
</dbReference>
<gene>
    <name evidence="3" type="ORF">SAMN05421811_116147</name>
</gene>
<dbReference type="PROSITE" id="PS01162">
    <property type="entry name" value="QOR_ZETA_CRYSTAL"/>
    <property type="match status" value="1"/>
</dbReference>
<dbReference type="InterPro" id="IPR002364">
    <property type="entry name" value="Quin_OxRdtase/zeta-crystal_CS"/>
</dbReference>
<protein>
    <submittedName>
        <fullName evidence="3">NADPH:quinone reductase</fullName>
    </submittedName>
</protein>
<proteinExistence type="predicted"/>
<dbReference type="AlphaFoldDB" id="A0A1I0LH66"/>
<dbReference type="SUPFAM" id="SSF50129">
    <property type="entry name" value="GroES-like"/>
    <property type="match status" value="1"/>
</dbReference>
<evidence type="ECO:0000313" key="3">
    <source>
        <dbReference type="EMBL" id="SEU39138.1"/>
    </source>
</evidence>
<dbReference type="STRING" id="568860.SAMN05421811_116147"/>
<dbReference type="RefSeq" id="WP_091090888.1">
    <property type="nucleotide sequence ID" value="NZ_FOHX01000016.1"/>
</dbReference>
<dbReference type="Pfam" id="PF08240">
    <property type="entry name" value="ADH_N"/>
    <property type="match status" value="1"/>
</dbReference>
<dbReference type="PANTHER" id="PTHR11695:SF294">
    <property type="entry name" value="RETICULON-4-INTERACTING PROTEIN 1, MITOCHONDRIAL"/>
    <property type="match status" value="1"/>
</dbReference>
<dbReference type="Proteomes" id="UP000199361">
    <property type="component" value="Unassembled WGS sequence"/>
</dbReference>
<reference evidence="3 4" key="1">
    <citation type="submission" date="2016-10" db="EMBL/GenBank/DDBJ databases">
        <authorList>
            <person name="de Groot N.N."/>
        </authorList>
    </citation>
    <scope>NUCLEOTIDE SEQUENCE [LARGE SCALE GENOMIC DNA]</scope>
    <source>
        <strain evidence="3 4">CGMCC 4.5598</strain>
    </source>
</reference>
<feature type="domain" description="Enoyl reductase (ER)" evidence="2">
    <location>
        <begin position="10"/>
        <end position="321"/>
    </location>
</feature>
<dbReference type="InterPro" id="IPR036291">
    <property type="entry name" value="NAD(P)-bd_dom_sf"/>
</dbReference>
<sequence>MKAIIRSVYGPPRVLGLADVPEPEPGAGEVRLRVHAAGVDQGVWHMLTGLPYVMRLGIGLRRPRSPWVGADVAGEVTAVGTGVTAFKPGDRVFGTCGAAYAEHACARVDRLAAIPANLTYEQAAAIPTSGMTALRALRDSGQVRRGQRVLITGAGGGVGTFAVQLAKTFGAHVTGVCSGAKEELVRSIGADDVVDYTREDFTDGSRPPYDLIIDIAGLRRLSHLRRALTPRGTYVIVGGEGGGRWLAGLDRQLRTALYGPFTRKRPRMFFAFPREADLLTLAELAGEGRITPVVSATYPLERVPEAIRELEKGHARGKLVITV</sequence>
<evidence type="ECO:0000259" key="2">
    <source>
        <dbReference type="SMART" id="SM00829"/>
    </source>
</evidence>